<reference evidence="1" key="1">
    <citation type="submission" date="2021-04" db="EMBL/GenBank/DDBJ databases">
        <title>Oceanospirillales bacteria with DddD are important DMSP degraders in coastal seawater.</title>
        <authorList>
            <person name="Liu J."/>
        </authorList>
    </citation>
    <scope>NUCLEOTIDE SEQUENCE</scope>
    <source>
        <strain evidence="1">D13-4</strain>
    </source>
</reference>
<dbReference type="Proteomes" id="UP001059672">
    <property type="component" value="Chromosome"/>
</dbReference>
<evidence type="ECO:0000313" key="2">
    <source>
        <dbReference type="Proteomes" id="UP001059672"/>
    </source>
</evidence>
<keyword evidence="2" id="KW-1185">Reference proteome</keyword>
<sequence length="183" mass="20392">MGEQQSILVPRVSSFPGHEARARAIVRWLVQRRIVEERLTPCGRTAGGLAHALAPGARLVVEQPQLLPFGQTINGLEIVTKRCIYTPTRDFLEEAGCPQCRREIGEALFDSLEEWMPGHTDNFSCPECGHEDDINGFLFLQPCGFSNLGFIFNGWGAAGFRQDFLDEFAERLGFPLSRVSVDP</sequence>
<protein>
    <submittedName>
        <fullName evidence="1">Sugar ABC transporter ATPase</fullName>
    </submittedName>
</protein>
<dbReference type="RefSeq" id="WP_255839634.1">
    <property type="nucleotide sequence ID" value="NZ_CP073346.1"/>
</dbReference>
<evidence type="ECO:0000313" key="1">
    <source>
        <dbReference type="EMBL" id="UTW08961.1"/>
    </source>
</evidence>
<accession>A0ABY5HD91</accession>
<gene>
    <name evidence="1" type="ORF">KDW96_06535</name>
</gene>
<name>A0ABY5HD91_9PSED</name>
<dbReference type="EMBL" id="CP073346">
    <property type="protein sequence ID" value="UTW08961.1"/>
    <property type="molecule type" value="Genomic_DNA"/>
</dbReference>
<organism evidence="1 2">
    <name type="scientific">Pseudomonas benzenivorans</name>
    <dbReference type="NCBI Taxonomy" id="556533"/>
    <lineage>
        <taxon>Bacteria</taxon>
        <taxon>Pseudomonadati</taxon>
        <taxon>Pseudomonadota</taxon>
        <taxon>Gammaproteobacteria</taxon>
        <taxon>Pseudomonadales</taxon>
        <taxon>Pseudomonadaceae</taxon>
        <taxon>Pseudomonas</taxon>
    </lineage>
</organism>
<proteinExistence type="predicted"/>